<dbReference type="PANTHER" id="PTHR42685:SF21">
    <property type="entry name" value="DEHYDROGENASE (FLAVOPROTEIN)-LIKE PROTEIN"/>
    <property type="match status" value="1"/>
</dbReference>
<comment type="caution">
    <text evidence="1">The sequence shown here is derived from an EMBL/GenBank/DDBJ whole genome shotgun (WGS) entry which is preliminary data.</text>
</comment>
<dbReference type="Proteomes" id="UP000278149">
    <property type="component" value="Unassembled WGS sequence"/>
</dbReference>
<reference evidence="1 2" key="1">
    <citation type="submission" date="2018-10" db="EMBL/GenBank/DDBJ databases">
        <title>Co-occurring genomic capacity for anaerobic methane metabolism and dissimilatory sulfite reduction discovered in the Korarchaeota.</title>
        <authorList>
            <person name="Mckay L.J."/>
            <person name="Dlakic M."/>
            <person name="Fields M.W."/>
            <person name="Delmont T.O."/>
            <person name="Eren A.M."/>
            <person name="Jay Z.J."/>
            <person name="Klingelsmith K.B."/>
            <person name="Rusch D.B."/>
            <person name="Inskeep W.P."/>
        </authorList>
    </citation>
    <scope>NUCLEOTIDE SEQUENCE [LARGE SCALE GENOMIC DNA]</scope>
    <source>
        <strain evidence="1 2">WS</strain>
    </source>
</reference>
<dbReference type="RefSeq" id="WP_125742811.1">
    <property type="nucleotide sequence ID" value="NZ_RCOR01000044.1"/>
</dbReference>
<dbReference type="PRINTS" id="PR00420">
    <property type="entry name" value="RNGMNOXGNASE"/>
</dbReference>
<evidence type="ECO:0000313" key="1">
    <source>
        <dbReference type="EMBL" id="RSN67386.1"/>
    </source>
</evidence>
<dbReference type="Gene3D" id="3.50.50.60">
    <property type="entry name" value="FAD/NAD(P)-binding domain"/>
    <property type="match status" value="1"/>
</dbReference>
<organism evidence="1 2">
    <name type="scientific">Candidatus Korarchaeum cryptofilum</name>
    <dbReference type="NCBI Taxonomy" id="498846"/>
    <lineage>
        <taxon>Archaea</taxon>
        <taxon>Thermoproteota</taxon>
        <taxon>Candidatus Korarchaeia</taxon>
        <taxon>Candidatus Korarchaeales</taxon>
        <taxon>Candidatus Korarchaeaceae</taxon>
        <taxon>Candidatus Korarchaeum</taxon>
    </lineage>
</organism>
<name>A0A3R9PBG8_9CREN</name>
<evidence type="ECO:0000313" key="2">
    <source>
        <dbReference type="Proteomes" id="UP000278149"/>
    </source>
</evidence>
<dbReference type="FunFam" id="3.50.50.60:FF:000313">
    <property type="entry name" value="Possible oxidoreductase"/>
    <property type="match status" value="1"/>
</dbReference>
<proteinExistence type="predicted"/>
<dbReference type="PANTHER" id="PTHR42685">
    <property type="entry name" value="GERANYLGERANYL DIPHOSPHATE REDUCTASE"/>
    <property type="match status" value="1"/>
</dbReference>
<sequence>MRTDVLVVGGGIAGSTLASILSSRGFDVTIVERRPRVGYPHHCSGILGFDAIRELVTFSEDWVLSEINHATFISPGGLKIGIDKPLAKVVDRSMMDLETWEHALSSGARGMLSTPFKGLKSRNEAIVKGDTISFDLIVGADGSLSSVARAFGLRRLETELGLQRRCEGRIGDEYVVRILRGSNFSWIQPWGGCVKVGAIGEFGEIMEVIGSCKSPIGKIEGNLIPRRPRKRFYGGNFALVGDAAGQVKPLSRGGVLFAVRAAKILAEEFERGGLSGLSSYGRRWWEINGREVALGMAARRYLEGLSSRDLDNIFLFLRDFEYIIQESFETDRQTSPLSRVPKAKVLKLILMKPRATLRAMMELMRQMVVSW</sequence>
<dbReference type="EMBL" id="RCOR01000044">
    <property type="protein sequence ID" value="RSN67386.1"/>
    <property type="molecule type" value="Genomic_DNA"/>
</dbReference>
<accession>A0A3R9PBG8</accession>
<protein>
    <submittedName>
        <fullName evidence="1">NAD(P)/FAD-dependent oxidoreductase</fullName>
    </submittedName>
</protein>
<dbReference type="InterPro" id="IPR050407">
    <property type="entry name" value="Geranylgeranyl_reductase"/>
</dbReference>
<dbReference type="AlphaFoldDB" id="A0A3R9PBG8"/>
<gene>
    <name evidence="1" type="ORF">D9Q81_08635</name>
</gene>
<dbReference type="Pfam" id="PF13450">
    <property type="entry name" value="NAD_binding_8"/>
    <property type="match status" value="1"/>
</dbReference>
<dbReference type="SUPFAM" id="SSF51905">
    <property type="entry name" value="FAD/NAD(P)-binding domain"/>
    <property type="match status" value="1"/>
</dbReference>
<dbReference type="InterPro" id="IPR036188">
    <property type="entry name" value="FAD/NAD-bd_sf"/>
</dbReference>